<dbReference type="SUPFAM" id="SSF54975">
    <property type="entry name" value="Acylphosphatase/BLUF domain-like"/>
    <property type="match status" value="1"/>
</dbReference>
<reference evidence="2 3" key="1">
    <citation type="submission" date="2022-10" db="EMBL/GenBank/DDBJ databases">
        <title>Marinomonas transparenta sp. nov. and Marinomonas sargassi sp. nov., isolated from marine alga (Sargassum natans (L.) Gaillon).</title>
        <authorList>
            <person name="Wang Y."/>
        </authorList>
    </citation>
    <scope>NUCLEOTIDE SEQUENCE [LARGE SCALE GENOMIC DNA]</scope>
    <source>
        <strain evidence="2 3">C2222</strain>
    </source>
</reference>
<dbReference type="InterPro" id="IPR036046">
    <property type="entry name" value="Acylphosphatase-like_dom_sf"/>
</dbReference>
<dbReference type="Pfam" id="PF04940">
    <property type="entry name" value="BLUF"/>
    <property type="match status" value="1"/>
</dbReference>
<comment type="caution">
    <text evidence="2">The sequence shown here is derived from an EMBL/GenBank/DDBJ whole genome shotgun (WGS) entry which is preliminary data.</text>
</comment>
<dbReference type="Proteomes" id="UP001209713">
    <property type="component" value="Unassembled WGS sequence"/>
</dbReference>
<evidence type="ECO:0000259" key="1">
    <source>
        <dbReference type="PROSITE" id="PS50925"/>
    </source>
</evidence>
<evidence type="ECO:0000313" key="2">
    <source>
        <dbReference type="EMBL" id="MCV2402424.1"/>
    </source>
</evidence>
<accession>A0ABT2YRA8</accession>
<sequence>MISVSYISKAEKKFSDSELLEMLGGFQKNNEKSNISGVLLYNGAGTFIQIIEGEQEVIDPLYQSIKNDNRHTNVTCLRRAEIQARSFSEWRMGFRKLSNDELIDASKATVFMDDEKLEHFVSDDTDFALKVLTNFKNKTKELIFE</sequence>
<organism evidence="2 3">
    <name type="scientific">Marinomonas sargassi</name>
    <dbReference type="NCBI Taxonomy" id="2984494"/>
    <lineage>
        <taxon>Bacteria</taxon>
        <taxon>Pseudomonadati</taxon>
        <taxon>Pseudomonadota</taxon>
        <taxon>Gammaproteobacteria</taxon>
        <taxon>Oceanospirillales</taxon>
        <taxon>Oceanospirillaceae</taxon>
        <taxon>Marinomonas</taxon>
    </lineage>
</organism>
<feature type="domain" description="BLUF" evidence="1">
    <location>
        <begin position="1"/>
        <end position="93"/>
    </location>
</feature>
<dbReference type="InterPro" id="IPR007024">
    <property type="entry name" value="BLUF_domain"/>
</dbReference>
<dbReference type="EMBL" id="JAOVZB010000002">
    <property type="protein sequence ID" value="MCV2402424.1"/>
    <property type="molecule type" value="Genomic_DNA"/>
</dbReference>
<dbReference type="RefSeq" id="WP_263529804.1">
    <property type="nucleotide sequence ID" value="NZ_JAOVZB010000002.1"/>
</dbReference>
<evidence type="ECO:0000313" key="3">
    <source>
        <dbReference type="Proteomes" id="UP001209713"/>
    </source>
</evidence>
<gene>
    <name evidence="2" type="ORF">OFY17_05915</name>
</gene>
<dbReference type="SMART" id="SM01034">
    <property type="entry name" value="BLUF"/>
    <property type="match status" value="1"/>
</dbReference>
<name>A0ABT2YRA8_9GAMM</name>
<protein>
    <submittedName>
        <fullName evidence="2">BLUF domain-containing protein</fullName>
    </submittedName>
</protein>
<dbReference type="PROSITE" id="PS50925">
    <property type="entry name" value="BLUF"/>
    <property type="match status" value="1"/>
</dbReference>
<keyword evidence="3" id="KW-1185">Reference proteome</keyword>
<proteinExistence type="predicted"/>
<dbReference type="Gene3D" id="3.30.70.100">
    <property type="match status" value="1"/>
</dbReference>